<protein>
    <submittedName>
        <fullName evidence="7">Membrane protein associated with methylmalonyl-CoA decarboxylase</fullName>
    </submittedName>
</protein>
<evidence type="ECO:0000256" key="3">
    <source>
        <dbReference type="ARBA" id="ARBA00022692"/>
    </source>
</evidence>
<dbReference type="AlphaFoldDB" id="A0A3B0TM39"/>
<evidence type="ECO:0000256" key="2">
    <source>
        <dbReference type="ARBA" id="ARBA00022475"/>
    </source>
</evidence>
<dbReference type="GO" id="GO:0005886">
    <property type="term" value="C:plasma membrane"/>
    <property type="evidence" value="ECO:0007669"/>
    <property type="project" value="UniProtKB-SubCell"/>
</dbReference>
<name>A0A3B0TM39_9ZZZZ</name>
<proteinExistence type="predicted"/>
<evidence type="ECO:0000313" key="7">
    <source>
        <dbReference type="EMBL" id="VAW15552.1"/>
    </source>
</evidence>
<keyword evidence="3 6" id="KW-0812">Transmembrane</keyword>
<evidence type="ECO:0000256" key="1">
    <source>
        <dbReference type="ARBA" id="ARBA00004236"/>
    </source>
</evidence>
<organism evidence="7">
    <name type="scientific">hydrothermal vent metagenome</name>
    <dbReference type="NCBI Taxonomy" id="652676"/>
    <lineage>
        <taxon>unclassified sequences</taxon>
        <taxon>metagenomes</taxon>
        <taxon>ecological metagenomes</taxon>
    </lineage>
</organism>
<sequence>MNTILFVLLANTLEFGLTVSVVGFSIVIVALTLLVIVFQKLPKLLNIKFKKVSLGRKTKGAAYASSEDDYNIEGNVTAAIGLALHLYFNELHDEESDIVTIKKIRKAYSPWSSKIYEVTQNWPTR</sequence>
<reference evidence="7" key="1">
    <citation type="submission" date="2018-06" db="EMBL/GenBank/DDBJ databases">
        <authorList>
            <person name="Zhirakovskaya E."/>
        </authorList>
    </citation>
    <scope>NUCLEOTIDE SEQUENCE</scope>
</reference>
<comment type="subcellular location">
    <subcellularLocation>
        <location evidence="1">Cell membrane</location>
    </subcellularLocation>
</comment>
<accession>A0A3B0TM39</accession>
<dbReference type="EMBL" id="UOEP01000050">
    <property type="protein sequence ID" value="VAW15552.1"/>
    <property type="molecule type" value="Genomic_DNA"/>
</dbReference>
<keyword evidence="2" id="KW-1003">Cell membrane</keyword>
<keyword evidence="4 6" id="KW-1133">Transmembrane helix</keyword>
<evidence type="ECO:0000256" key="6">
    <source>
        <dbReference type="SAM" id="Phobius"/>
    </source>
</evidence>
<dbReference type="Pfam" id="PF04277">
    <property type="entry name" value="OAD_gamma"/>
    <property type="match status" value="1"/>
</dbReference>
<feature type="transmembrane region" description="Helical" evidence="6">
    <location>
        <begin position="15"/>
        <end position="38"/>
    </location>
</feature>
<dbReference type="GO" id="GO:0036376">
    <property type="term" value="P:sodium ion export across plasma membrane"/>
    <property type="evidence" value="ECO:0007669"/>
    <property type="project" value="InterPro"/>
</dbReference>
<evidence type="ECO:0000256" key="4">
    <source>
        <dbReference type="ARBA" id="ARBA00022989"/>
    </source>
</evidence>
<evidence type="ECO:0000256" key="5">
    <source>
        <dbReference type="ARBA" id="ARBA00023136"/>
    </source>
</evidence>
<keyword evidence="5 6" id="KW-0472">Membrane</keyword>
<gene>
    <name evidence="7" type="ORF">MNBD_BACTEROID01-1218</name>
</gene>
<dbReference type="GO" id="GO:0015081">
    <property type="term" value="F:sodium ion transmembrane transporter activity"/>
    <property type="evidence" value="ECO:0007669"/>
    <property type="project" value="InterPro"/>
</dbReference>
<dbReference type="InterPro" id="IPR005899">
    <property type="entry name" value="Na_pump_deCOase"/>
</dbReference>